<dbReference type="EMBL" id="BBNU01000001">
    <property type="protein sequence ID" value="GAL77196.1"/>
    <property type="molecule type" value="Genomic_DNA"/>
</dbReference>
<dbReference type="SUPFAM" id="SSF51430">
    <property type="entry name" value="NAD(P)-linked oxidoreductase"/>
    <property type="match status" value="1"/>
</dbReference>
<name>A0A090WJL6_9FLAO</name>
<gene>
    <name evidence="1" type="ORF">JCM19274_4909</name>
</gene>
<dbReference type="AlphaFoldDB" id="A0A090WJL6"/>
<sequence>MGETFAGLPFQKGIEFVETIKKDILPSHLSMVQLALRWLLDHEAVSTIIPGRELAKTCYF</sequence>
<reference evidence="1 2" key="1">
    <citation type="journal article" date="2014" name="Genome Announc.">
        <title>Draft Genome Sequences of Marine Flavobacterium Algibacter lectus Strains SS8 and NR4.</title>
        <authorList>
            <person name="Takatani N."/>
            <person name="Nakanishi M."/>
            <person name="Meirelles P."/>
            <person name="Mino S."/>
            <person name="Suda W."/>
            <person name="Oshima K."/>
            <person name="Hattori M."/>
            <person name="Ohkuma M."/>
            <person name="Hosokawa M."/>
            <person name="Miyashita K."/>
            <person name="Thompson F.L."/>
            <person name="Niwa A."/>
            <person name="Sawabe T."/>
            <person name="Sawabe T."/>
        </authorList>
    </citation>
    <scope>NUCLEOTIDE SEQUENCE [LARGE SCALE GENOMIC DNA]</scope>
    <source>
        <strain evidence="2">JCM19274</strain>
    </source>
</reference>
<comment type="caution">
    <text evidence="1">The sequence shown here is derived from an EMBL/GenBank/DDBJ whole genome shotgun (WGS) entry which is preliminary data.</text>
</comment>
<proteinExistence type="predicted"/>
<organism evidence="1 2">
    <name type="scientific">Algibacter lectus</name>
    <dbReference type="NCBI Taxonomy" id="221126"/>
    <lineage>
        <taxon>Bacteria</taxon>
        <taxon>Pseudomonadati</taxon>
        <taxon>Bacteroidota</taxon>
        <taxon>Flavobacteriia</taxon>
        <taxon>Flavobacteriales</taxon>
        <taxon>Flavobacteriaceae</taxon>
        <taxon>Algibacter</taxon>
    </lineage>
</organism>
<evidence type="ECO:0000313" key="1">
    <source>
        <dbReference type="EMBL" id="GAL77196.1"/>
    </source>
</evidence>
<accession>A0A090WJL6</accession>
<dbReference type="Proteomes" id="UP000029643">
    <property type="component" value="Unassembled WGS sequence"/>
</dbReference>
<protein>
    <submittedName>
        <fullName evidence="1">Putative oxidoreductase protein</fullName>
    </submittedName>
</protein>
<dbReference type="InterPro" id="IPR036812">
    <property type="entry name" value="NAD(P)_OxRdtase_dom_sf"/>
</dbReference>
<evidence type="ECO:0000313" key="2">
    <source>
        <dbReference type="Proteomes" id="UP000029643"/>
    </source>
</evidence>